<dbReference type="Gene3D" id="1.10.510.10">
    <property type="entry name" value="Transferase(Phosphotransferase) domain 1"/>
    <property type="match status" value="1"/>
</dbReference>
<dbReference type="Pfam" id="PF17667">
    <property type="entry name" value="Pkinase_fungal"/>
    <property type="match status" value="2"/>
</dbReference>
<feature type="region of interest" description="Disordered" evidence="1">
    <location>
        <begin position="73"/>
        <end position="118"/>
    </location>
</feature>
<dbReference type="Proteomes" id="UP000287166">
    <property type="component" value="Unassembled WGS sequence"/>
</dbReference>
<gene>
    <name evidence="3" type="ORF">SCP_0201970</name>
</gene>
<feature type="region of interest" description="Disordered" evidence="1">
    <location>
        <begin position="292"/>
        <end position="367"/>
    </location>
</feature>
<feature type="compositionally biased region" description="Basic and acidic residues" evidence="1">
    <location>
        <begin position="352"/>
        <end position="367"/>
    </location>
</feature>
<dbReference type="GeneID" id="38775917"/>
<dbReference type="InterPro" id="IPR008266">
    <property type="entry name" value="Tyr_kinase_AS"/>
</dbReference>
<dbReference type="GO" id="GO:0004672">
    <property type="term" value="F:protein kinase activity"/>
    <property type="evidence" value="ECO:0007669"/>
    <property type="project" value="InterPro"/>
</dbReference>
<sequence>MGINKDVPFSDALLPRLCYLYPDLTNIYHPRLHHLDDFYLDSGFVSGFTMSNDSDTISDYQDERADVLHPLPTHFAKPSSDPLPSHTPPTTPKRKAFSMPTCGSKPTPVQPKGSGMLRTGQGTIDQATKKYIDLTLIPHVKRDFTVLDFVKHVWKYNPQKLLDILSNRNKQNLNLSLSGARCRRYWARAQMHEKMMYDELCGIFGDLLHAVDDQRSIPANFINMREHTVEGNYGSYKPDISYSVISDCTKQRWEWTISCVEVKRNGGKFDCDVKGDVPIDVNKLKDLITNPPVRKRKDAPHEEDELNVVSERPCKRARSHDVVLPGGPQTRKRKEPSEKFDQLEPQAKRSRSHAEKAGADDGKKALEPEVDIGDAEQLPEFKKLTATERQAVKYELEMMSHGVRSYSSGLTADGLIVHLWYADRMGLIKSEPFNFVEEPHLLLLVLSAMGSADLVTMGISPFMTFGQLGFQGYDNAYLEIPDQQALDINGDAMGALAFAVDTSRGILTDFGIVGRGTTVVPINTTANTAQFGDAALVAKMSWQPQERASEASLVRLVRQSLGKKKPDMLQYIVDLKCSVTRSMEAMGLPRAFLPDAHLDSEDTRELRLLVLTKYEPLQSVCSVDEFKKVFTDVVRAHHYVWKYAQVLHRDISVDNVMFQRSGGGVCGILCDWDLALHQPDGDSDQLEFKTLVEMPVKKASEDPTEEPVPTDAVAPATEVEAKATDRPNDQAIERPGKEQQADQAADGDKTPKTKPRYRIGTGPYMALDLLLYGSMPYHRYRHDLESFFYLLAWFCVLFDPDKHTFREAGLWEASTLVDIGRAKRDFLHEPEEYKKVMAKAHPKYAIVTKTWVSQLRILVARANPSALRELRNERAFLMESEDTAEVALCDSAIRTHIRERNQVITYEKFMQCIGAEP</sequence>
<comment type="caution">
    <text evidence="3">The sequence shown here is derived from an EMBL/GenBank/DDBJ whole genome shotgun (WGS) entry which is preliminary data.</text>
</comment>
<feature type="compositionally biased region" description="Basic and acidic residues" evidence="1">
    <location>
        <begin position="719"/>
        <end position="751"/>
    </location>
</feature>
<accession>A0A401GA05</accession>
<dbReference type="InParanoid" id="A0A401GA05"/>
<dbReference type="RefSeq" id="XP_027609913.1">
    <property type="nucleotide sequence ID" value="XM_027754112.1"/>
</dbReference>
<organism evidence="3 4">
    <name type="scientific">Sparassis crispa</name>
    <dbReference type="NCBI Taxonomy" id="139825"/>
    <lineage>
        <taxon>Eukaryota</taxon>
        <taxon>Fungi</taxon>
        <taxon>Dikarya</taxon>
        <taxon>Basidiomycota</taxon>
        <taxon>Agaricomycotina</taxon>
        <taxon>Agaricomycetes</taxon>
        <taxon>Polyporales</taxon>
        <taxon>Sparassidaceae</taxon>
        <taxon>Sparassis</taxon>
    </lineage>
</organism>
<evidence type="ECO:0000313" key="4">
    <source>
        <dbReference type="Proteomes" id="UP000287166"/>
    </source>
</evidence>
<dbReference type="SUPFAM" id="SSF56112">
    <property type="entry name" value="Protein kinase-like (PK-like)"/>
    <property type="match status" value="1"/>
</dbReference>
<dbReference type="InterPro" id="IPR040976">
    <property type="entry name" value="Pkinase_fungal"/>
</dbReference>
<dbReference type="InterPro" id="IPR011009">
    <property type="entry name" value="Kinase-like_dom_sf"/>
</dbReference>
<keyword evidence="4" id="KW-1185">Reference proteome</keyword>
<reference evidence="3 4" key="1">
    <citation type="journal article" date="2018" name="Sci. Rep.">
        <title>Genome sequence of the cauliflower mushroom Sparassis crispa (Hanabiratake) and its association with beneficial usage.</title>
        <authorList>
            <person name="Kiyama R."/>
            <person name="Furutani Y."/>
            <person name="Kawaguchi K."/>
            <person name="Nakanishi T."/>
        </authorList>
    </citation>
    <scope>NUCLEOTIDE SEQUENCE [LARGE SCALE GENOMIC DNA]</scope>
</reference>
<dbReference type="AlphaFoldDB" id="A0A401GA05"/>
<feature type="domain" description="Fungal-type protein kinase" evidence="2">
    <location>
        <begin position="746"/>
        <end position="795"/>
    </location>
</feature>
<evidence type="ECO:0000259" key="2">
    <source>
        <dbReference type="Pfam" id="PF17667"/>
    </source>
</evidence>
<dbReference type="PANTHER" id="PTHR38248">
    <property type="entry name" value="FUNK1 6"/>
    <property type="match status" value="1"/>
</dbReference>
<feature type="region of interest" description="Disordered" evidence="1">
    <location>
        <begin position="697"/>
        <end position="757"/>
    </location>
</feature>
<evidence type="ECO:0000313" key="3">
    <source>
        <dbReference type="EMBL" id="GBE79000.1"/>
    </source>
</evidence>
<dbReference type="PROSITE" id="PS00109">
    <property type="entry name" value="PROTEIN_KINASE_TYR"/>
    <property type="match status" value="1"/>
</dbReference>
<name>A0A401GA05_9APHY</name>
<proteinExistence type="predicted"/>
<evidence type="ECO:0000256" key="1">
    <source>
        <dbReference type="SAM" id="MobiDB-lite"/>
    </source>
</evidence>
<dbReference type="EMBL" id="BFAD01000002">
    <property type="protein sequence ID" value="GBE79000.1"/>
    <property type="molecule type" value="Genomic_DNA"/>
</dbReference>
<dbReference type="STRING" id="139825.A0A401GA05"/>
<feature type="domain" description="Fungal-type protein kinase" evidence="2">
    <location>
        <begin position="391"/>
        <end position="683"/>
    </location>
</feature>
<protein>
    <recommendedName>
        <fullName evidence="2">Fungal-type protein kinase domain-containing protein</fullName>
    </recommendedName>
</protein>
<dbReference type="OrthoDB" id="2799233at2759"/>
<dbReference type="PANTHER" id="PTHR38248:SF2">
    <property type="entry name" value="FUNK1 11"/>
    <property type="match status" value="1"/>
</dbReference>